<comment type="caution">
    <text evidence="1">The sequence shown here is derived from an EMBL/GenBank/DDBJ whole genome shotgun (WGS) entry which is preliminary data.</text>
</comment>
<proteinExistence type="predicted"/>
<sequence length="540" mass="59120">MAYAIDETRTDFRPMDFSNDPRVTAMWMRGNHCGIGGGYDLNGTSAAVLEGITGYFQNLGTALGAVPDQLKFNPNALATLYTEEFQVARNGTVVEDIETGIQKREWRVDTGPRKMISMPAPSATNPLTSSYFQDRYEEEDITQAMDRVANLTEADVREIAAYEGLAPLMAGAALNLNFSDFGSEVISADEYTISVPSLANMVRAGMTVQEAVTSTLMGQLGTSLMASGFFGQGAEFDSASFNNAIDSDNLSGFMDGLSQLEARNYFSQYYIQESLGLDVPIVNALGEDLTAMLNELIPGTVESFIDSVDGAIGALAGGLRESMDVDKSGLMLNGSRDPDSPYRAQITAEFKYLPREIMLAMADPFETDYFPSADVLALDEQDDSEYPAPWDYRVYIDGVIRDVGAVPAHEPWSHKRYAPGPDPINRLTVFVNGELYIDEYYDLSDYPVSAIGAEAVFSWHWKHAGNWWDFEPPPLYYQPRTSSNFSVEAILDTEGELAVPSPTQSSATQLVQAMSEMGSAGTAPSFNIVRRDEPLLLATN</sequence>
<reference evidence="1 2" key="1">
    <citation type="submission" date="2024-09" db="EMBL/GenBank/DDBJ databases">
        <title>Novel species of the genus Pelomonas and Roseateles isolated from streams.</title>
        <authorList>
            <person name="Lu H."/>
        </authorList>
    </citation>
    <scope>NUCLEOTIDE SEQUENCE [LARGE SCALE GENOMIC DNA]</scope>
    <source>
        <strain evidence="1 2">DC23W</strain>
    </source>
</reference>
<name>A0ABW7ETG1_9BURK</name>
<dbReference type="EMBL" id="JBIGHY010000006">
    <property type="protein sequence ID" value="MFG6415535.1"/>
    <property type="molecule type" value="Genomic_DNA"/>
</dbReference>
<gene>
    <name evidence="1" type="ORF">ACG02S_16695</name>
</gene>
<evidence type="ECO:0000313" key="2">
    <source>
        <dbReference type="Proteomes" id="UP001606300"/>
    </source>
</evidence>
<keyword evidence="2" id="KW-1185">Reference proteome</keyword>
<organism evidence="1 2">
    <name type="scientific">Pelomonas dachongensis</name>
    <dbReference type="NCBI Taxonomy" id="3299029"/>
    <lineage>
        <taxon>Bacteria</taxon>
        <taxon>Pseudomonadati</taxon>
        <taxon>Pseudomonadota</taxon>
        <taxon>Betaproteobacteria</taxon>
        <taxon>Burkholderiales</taxon>
        <taxon>Sphaerotilaceae</taxon>
        <taxon>Roseateles</taxon>
    </lineage>
</organism>
<dbReference type="Proteomes" id="UP001606300">
    <property type="component" value="Unassembled WGS sequence"/>
</dbReference>
<evidence type="ECO:0000313" key="1">
    <source>
        <dbReference type="EMBL" id="MFG6415535.1"/>
    </source>
</evidence>
<protein>
    <submittedName>
        <fullName evidence="1">Uncharacterized protein</fullName>
    </submittedName>
</protein>
<accession>A0ABW7ETG1</accession>